<dbReference type="SUPFAM" id="SSF63411">
    <property type="entry name" value="LuxS/MPP-like metallohydrolase"/>
    <property type="match status" value="2"/>
</dbReference>
<dbReference type="OrthoDB" id="3798591at2"/>
<evidence type="ECO:0000313" key="4">
    <source>
        <dbReference type="Proteomes" id="UP000313231"/>
    </source>
</evidence>
<dbReference type="GO" id="GO:0046872">
    <property type="term" value="F:metal ion binding"/>
    <property type="evidence" value="ECO:0007669"/>
    <property type="project" value="InterPro"/>
</dbReference>
<feature type="transmembrane region" description="Helical" evidence="2">
    <location>
        <begin position="505"/>
        <end position="529"/>
    </location>
</feature>
<gene>
    <name evidence="3" type="ORF">FHP29_14225</name>
</gene>
<dbReference type="Gene3D" id="3.30.830.10">
    <property type="entry name" value="Metalloenzyme, LuxS/M16 peptidase-like"/>
    <property type="match status" value="2"/>
</dbReference>
<keyword evidence="4" id="KW-1185">Reference proteome</keyword>
<dbReference type="AlphaFoldDB" id="A0A5C4VR53"/>
<reference evidence="3 4" key="1">
    <citation type="journal article" date="2016" name="Int. J. Syst. Evol. Microbiol.">
        <title>Nocardioides albidus sp. nov., an actinobacterium isolated from garden soil.</title>
        <authorList>
            <person name="Singh H."/>
            <person name="Du J."/>
            <person name="Trinh H."/>
            <person name="Won K."/>
            <person name="Yang J.E."/>
            <person name="Yin C."/>
            <person name="Kook M."/>
            <person name="Yi T.H."/>
        </authorList>
    </citation>
    <scope>NUCLEOTIDE SEQUENCE [LARGE SCALE GENOMIC DNA]</scope>
    <source>
        <strain evidence="3 4">CCTCC AB 2015297</strain>
    </source>
</reference>
<dbReference type="RefSeq" id="WP_139623527.1">
    <property type="nucleotide sequence ID" value="NZ_VDMP01000025.1"/>
</dbReference>
<proteinExistence type="predicted"/>
<organism evidence="3 4">
    <name type="scientific">Nocardioides albidus</name>
    <dbReference type="NCBI Taxonomy" id="1517589"/>
    <lineage>
        <taxon>Bacteria</taxon>
        <taxon>Bacillati</taxon>
        <taxon>Actinomycetota</taxon>
        <taxon>Actinomycetes</taxon>
        <taxon>Propionibacteriales</taxon>
        <taxon>Nocardioidaceae</taxon>
        <taxon>Nocardioides</taxon>
    </lineage>
</organism>
<protein>
    <submittedName>
        <fullName evidence="3">Insulinase family protein</fullName>
    </submittedName>
</protein>
<dbReference type="InterPro" id="IPR011249">
    <property type="entry name" value="Metalloenz_LuxS/M16"/>
</dbReference>
<keyword evidence="2" id="KW-1133">Transmembrane helix</keyword>
<feature type="compositionally biased region" description="Basic and acidic residues" evidence="1">
    <location>
        <begin position="492"/>
        <end position="501"/>
    </location>
</feature>
<keyword evidence="2" id="KW-0472">Membrane</keyword>
<comment type="caution">
    <text evidence="3">The sequence shown here is derived from an EMBL/GenBank/DDBJ whole genome shotgun (WGS) entry which is preliminary data.</text>
</comment>
<evidence type="ECO:0000256" key="1">
    <source>
        <dbReference type="SAM" id="MobiDB-lite"/>
    </source>
</evidence>
<sequence length="576" mass="61045">MTTQHSEVAGIPLLLGPALDGRCAGGLTFRVGYADETLATSGITHLTEHLALHFSDPTKLHSNGITGANTTTFHVSGTLEEVVTFLNEVAAALRDLPLDRLETEKSVLRTEAARRGGPADMLHAWRFGARDYGLASYAELGLHRIGREDVAAWAARWFTRDNAVLWLAADGVPDGLDLALPAGRRHPAPAVEPWLAPGPTHYLGRDGVVAASALIERSTAGRVFVSVLEQALYRELRQVGGYSYSPTASYEPLDRSSAVVYAFADSLPEKQDAVVGGFVDVLAGLRLGPIADDDIVAAVNRLRTMLDHPDVATLRLPADAVDLLLGHDNLTDERARAELDAVDAAAVRAVAEEVHASSLLQVPRRAIDWAGYVEAPDYNDIAVTGTSYRFIEEPEAQVTADATGVSVGTPAGSTGVLWSDAVALTTYPDGARTAIGSDGYQVHVEPNLLAGDTTALVAAIDAGVGSRPEIVVPLPARDPERIPAVSEPPAAEPKKRTEEATGPRWAQIAATVCGALALGSLVFFLWGLIQHFTDDGAASEELTRVLGRGLRALLLGGLSVWFHRIGQGRKPATAPA</sequence>
<dbReference type="EMBL" id="VDMP01000025">
    <property type="protein sequence ID" value="TNM38414.1"/>
    <property type="molecule type" value="Genomic_DNA"/>
</dbReference>
<evidence type="ECO:0000313" key="3">
    <source>
        <dbReference type="EMBL" id="TNM38414.1"/>
    </source>
</evidence>
<keyword evidence="2" id="KW-0812">Transmembrane</keyword>
<accession>A0A5C4VR53</accession>
<name>A0A5C4VR53_9ACTN</name>
<dbReference type="Proteomes" id="UP000313231">
    <property type="component" value="Unassembled WGS sequence"/>
</dbReference>
<feature type="region of interest" description="Disordered" evidence="1">
    <location>
        <begin position="479"/>
        <end position="502"/>
    </location>
</feature>
<evidence type="ECO:0000256" key="2">
    <source>
        <dbReference type="SAM" id="Phobius"/>
    </source>
</evidence>